<dbReference type="Pfam" id="PF00015">
    <property type="entry name" value="MCPsignal"/>
    <property type="match status" value="1"/>
</dbReference>
<dbReference type="PRINTS" id="PR00260">
    <property type="entry name" value="CHEMTRNSDUCR"/>
</dbReference>
<dbReference type="SUPFAM" id="SSF58104">
    <property type="entry name" value="Methyl-accepting chemotaxis protein (MCP) signaling domain"/>
    <property type="match status" value="1"/>
</dbReference>
<evidence type="ECO:0000313" key="8">
    <source>
        <dbReference type="EMBL" id="NYZ24428.1"/>
    </source>
</evidence>
<feature type="domain" description="HAMP" evidence="7">
    <location>
        <begin position="120"/>
        <end position="173"/>
    </location>
</feature>
<keyword evidence="5" id="KW-0472">Membrane</keyword>
<dbReference type="SMART" id="SM00283">
    <property type="entry name" value="MA"/>
    <property type="match status" value="1"/>
</dbReference>
<evidence type="ECO:0000256" key="4">
    <source>
        <dbReference type="SAM" id="Coils"/>
    </source>
</evidence>
<dbReference type="PANTHER" id="PTHR32089:SF112">
    <property type="entry name" value="LYSOZYME-LIKE PROTEIN-RELATED"/>
    <property type="match status" value="1"/>
</dbReference>
<keyword evidence="5" id="KW-0812">Transmembrane</keyword>
<reference evidence="8 9" key="1">
    <citation type="submission" date="2020-05" db="EMBL/GenBank/DDBJ databases">
        <title>Azospirillum oleiclasticum sp. nov, a nitrogen-fixing and heavy crude oil-emulsifying bacterium isolated from the crude oil of Yumen Oilfield.</title>
        <authorList>
            <person name="Wu D."/>
            <person name="Cai M."/>
            <person name="Zhang X."/>
        </authorList>
    </citation>
    <scope>NUCLEOTIDE SEQUENCE [LARGE SCALE GENOMIC DNA]</scope>
    <source>
        <strain evidence="8 9">ROY-1-1-2</strain>
    </source>
</reference>
<evidence type="ECO:0000256" key="5">
    <source>
        <dbReference type="SAM" id="Phobius"/>
    </source>
</evidence>
<evidence type="ECO:0000256" key="3">
    <source>
        <dbReference type="PROSITE-ProRule" id="PRU00284"/>
    </source>
</evidence>
<dbReference type="Gene3D" id="1.10.287.950">
    <property type="entry name" value="Methyl-accepting chemotaxis protein"/>
    <property type="match status" value="1"/>
</dbReference>
<evidence type="ECO:0000256" key="1">
    <source>
        <dbReference type="ARBA" id="ARBA00023224"/>
    </source>
</evidence>
<dbReference type="Pfam" id="PF00672">
    <property type="entry name" value="HAMP"/>
    <property type="match status" value="1"/>
</dbReference>
<dbReference type="InterPro" id="IPR004089">
    <property type="entry name" value="MCPsignal_dom"/>
</dbReference>
<sequence>MRIMVERLDKAGAAYPAIAAEVAALRADIGRMAEAVVDLKAAAMVNDDAAAHRVLSARFNPVYTDVRNRFRALIDRVDNGLQAANDAVSASYGTTRMTVLLVAVAGLAACVGVAVLMVRRGIARPIERITGTMHALADGRLDVSIEGAERGDEIGDMARAVQVFRDNAAERARLEALQEEQRLARERRTAELEALIRGFDAGITGILRSVTAATVELEATARSMNDIADRTKGQAEATATAADEASANVQTVATATEELTASIREIGSQVVRSTTITNQAVTEAQQTNQQVQGLVEQAQRIGAVVEMINSIASQTNLLALNATIEAARAGEAGKGFAVVAGEVKNLASQTAKATEEITAQIASMQAATGGAAAAIGAIGTTIGSVNQIATAIAAAIEEQSAATGEIARNVQEAAAGTQRVTDNIGGVSQAAVQTGSAATQVLSAAGELSRQSDTLKGEVERFLAGIRAA</sequence>
<evidence type="ECO:0000259" key="6">
    <source>
        <dbReference type="PROSITE" id="PS50111"/>
    </source>
</evidence>
<keyword evidence="5" id="KW-1133">Transmembrane helix</keyword>
<keyword evidence="9" id="KW-1185">Reference proteome</keyword>
<proteinExistence type="inferred from homology"/>
<evidence type="ECO:0000313" key="9">
    <source>
        <dbReference type="Proteomes" id="UP000584642"/>
    </source>
</evidence>
<dbReference type="PANTHER" id="PTHR32089">
    <property type="entry name" value="METHYL-ACCEPTING CHEMOTAXIS PROTEIN MCPB"/>
    <property type="match status" value="1"/>
</dbReference>
<dbReference type="InterPro" id="IPR003660">
    <property type="entry name" value="HAMP_dom"/>
</dbReference>
<dbReference type="Gene3D" id="6.10.340.10">
    <property type="match status" value="1"/>
</dbReference>
<gene>
    <name evidence="8" type="ORF">HND93_32390</name>
</gene>
<evidence type="ECO:0000256" key="2">
    <source>
        <dbReference type="ARBA" id="ARBA00029447"/>
    </source>
</evidence>
<feature type="domain" description="Methyl-accepting transducer" evidence="6">
    <location>
        <begin position="206"/>
        <end position="449"/>
    </location>
</feature>
<name>A0ABX2TM95_9PROT</name>
<dbReference type="CDD" id="cd06225">
    <property type="entry name" value="HAMP"/>
    <property type="match status" value="1"/>
</dbReference>
<dbReference type="Proteomes" id="UP000584642">
    <property type="component" value="Unassembled WGS sequence"/>
</dbReference>
<comment type="similarity">
    <text evidence="2">Belongs to the methyl-accepting chemotaxis (MCP) protein family.</text>
</comment>
<keyword evidence="1 3" id="KW-0807">Transducer</keyword>
<dbReference type="SMART" id="SM00304">
    <property type="entry name" value="HAMP"/>
    <property type="match status" value="1"/>
</dbReference>
<dbReference type="PROSITE" id="PS50111">
    <property type="entry name" value="CHEMOTAXIS_TRANSDUC_2"/>
    <property type="match status" value="1"/>
</dbReference>
<feature type="coiled-coil region" evidence="4">
    <location>
        <begin position="160"/>
        <end position="189"/>
    </location>
</feature>
<accession>A0ABX2TM95</accession>
<dbReference type="InterPro" id="IPR004090">
    <property type="entry name" value="Chemotax_Me-accpt_rcpt"/>
</dbReference>
<comment type="caution">
    <text evidence="8">The sequence shown here is derived from an EMBL/GenBank/DDBJ whole genome shotgun (WGS) entry which is preliminary data.</text>
</comment>
<dbReference type="EMBL" id="JABFDB010000040">
    <property type="protein sequence ID" value="NYZ24428.1"/>
    <property type="molecule type" value="Genomic_DNA"/>
</dbReference>
<keyword evidence="4" id="KW-0175">Coiled coil</keyword>
<dbReference type="PROSITE" id="PS50885">
    <property type="entry name" value="HAMP"/>
    <property type="match status" value="1"/>
</dbReference>
<protein>
    <submittedName>
        <fullName evidence="8">HAMP domain-containing protein</fullName>
    </submittedName>
</protein>
<organism evidence="8 9">
    <name type="scientific">Azospirillum oleiclasticum</name>
    <dbReference type="NCBI Taxonomy" id="2735135"/>
    <lineage>
        <taxon>Bacteria</taxon>
        <taxon>Pseudomonadati</taxon>
        <taxon>Pseudomonadota</taxon>
        <taxon>Alphaproteobacteria</taxon>
        <taxon>Rhodospirillales</taxon>
        <taxon>Azospirillaceae</taxon>
        <taxon>Azospirillum</taxon>
    </lineage>
</organism>
<feature type="transmembrane region" description="Helical" evidence="5">
    <location>
        <begin position="99"/>
        <end position="118"/>
    </location>
</feature>
<evidence type="ECO:0000259" key="7">
    <source>
        <dbReference type="PROSITE" id="PS50885"/>
    </source>
</evidence>